<dbReference type="AlphaFoldDB" id="A0A813SLD3"/>
<evidence type="ECO:0008006" key="4">
    <source>
        <dbReference type="Google" id="ProtNLM"/>
    </source>
</evidence>
<evidence type="ECO:0000313" key="3">
    <source>
        <dbReference type="Proteomes" id="UP000663828"/>
    </source>
</evidence>
<evidence type="ECO:0000256" key="1">
    <source>
        <dbReference type="SAM" id="MobiDB-lite"/>
    </source>
</evidence>
<comment type="caution">
    <text evidence="2">The sequence shown here is derived from an EMBL/GenBank/DDBJ whole genome shotgun (WGS) entry which is preliminary data.</text>
</comment>
<feature type="compositionally biased region" description="Basic residues" evidence="1">
    <location>
        <begin position="674"/>
        <end position="697"/>
    </location>
</feature>
<accession>A0A813SLD3</accession>
<organism evidence="2 3">
    <name type="scientific">Adineta ricciae</name>
    <name type="common">Rotifer</name>
    <dbReference type="NCBI Taxonomy" id="249248"/>
    <lineage>
        <taxon>Eukaryota</taxon>
        <taxon>Metazoa</taxon>
        <taxon>Spiralia</taxon>
        <taxon>Gnathifera</taxon>
        <taxon>Rotifera</taxon>
        <taxon>Eurotatoria</taxon>
        <taxon>Bdelloidea</taxon>
        <taxon>Adinetida</taxon>
        <taxon>Adinetidae</taxon>
        <taxon>Adineta</taxon>
    </lineage>
</organism>
<name>A0A813SLD3_ADIRI</name>
<evidence type="ECO:0000313" key="2">
    <source>
        <dbReference type="EMBL" id="CAF0796760.1"/>
    </source>
</evidence>
<dbReference type="EMBL" id="CAJNOR010000101">
    <property type="protein sequence ID" value="CAF0796760.1"/>
    <property type="molecule type" value="Genomic_DNA"/>
</dbReference>
<protein>
    <recommendedName>
        <fullName evidence="4">C2H2-type domain-containing protein</fullName>
    </recommendedName>
</protein>
<sequence>MLFYSNISHDAHFRFVWNLGSISKFLSAGHRVTNCTPFEGTAPQENLHLWGTHSVPHFSSLMPHLRPEQLVTLAGQPLCRKAGRPLCRKAGRPLCRVVAMPSYKWLMFETKEKSQEKMRQMSLPRFQHKKVGRKSYHELYPEIIVELKDLLNTHSGSAQDRRRDDAVRFNGLSIVDCNKCIKKRLMRKYSKINKMSNSTVRRYFLPPKSNTQSSKFYKGRISAKIPQKRNSQSIKEHNDFHFTCAQVNYVEEMSSLYNDEILALSCDNKAKIPLGAPAVSRYVRCRKFHLVEKQPNLPDHDFPKHGIRINPSAYVILSNGRKRSLSVDSHSSYELIIKKRSRSCDARLFPDMKGDTILTSDKRNLEHVKWSRTGKLFIRPFGSGIDQSAKATSEVHINNLHRIITENNMLLKKNVITIISDNGPDWSTDCTANIYNLGRLWEELKLDALIWVSYAPGHSRFNPIERMFSRLTDLLQGVIVDLDPSFKEKSQQMDMALLDLSKYWNDKSYCNYKIDCRPMFSVNGNIFDGHEKLKNLLMNKSQTQIQQNPNVQFNLQFYLRHCIRSTYYTSFTKCDDKYCVHCSRFPVRASKTLSLLRAGGGYIPWPTMTYSNKCYDTFLQRAHSILCGEQNRFPDEHLPSGSKLKCQKCKLPYVFLSKADEERHNQWIHGSESKRKRLSVQVNKTRKSKKRSPSPEY</sequence>
<keyword evidence="3" id="KW-1185">Reference proteome</keyword>
<proteinExistence type="predicted"/>
<reference evidence="2" key="1">
    <citation type="submission" date="2021-02" db="EMBL/GenBank/DDBJ databases">
        <authorList>
            <person name="Nowell W R."/>
        </authorList>
    </citation>
    <scope>NUCLEOTIDE SEQUENCE</scope>
</reference>
<dbReference type="Proteomes" id="UP000663828">
    <property type="component" value="Unassembled WGS sequence"/>
</dbReference>
<feature type="region of interest" description="Disordered" evidence="1">
    <location>
        <begin position="669"/>
        <end position="697"/>
    </location>
</feature>
<gene>
    <name evidence="2" type="ORF">XAT740_LOCUS2765</name>
</gene>